<keyword evidence="4" id="KW-0479">Metal-binding</keyword>
<evidence type="ECO:0000256" key="9">
    <source>
        <dbReference type="ARBA" id="ARBA00023285"/>
    </source>
</evidence>
<keyword evidence="9" id="KW-0170">Cobalt</keyword>
<dbReference type="NCBIfam" id="NF004809">
    <property type="entry name" value="PRK06156.1"/>
    <property type="match status" value="1"/>
</dbReference>
<feature type="domain" description="Peptidase M20 dimerisation" evidence="11">
    <location>
        <begin position="285"/>
        <end position="363"/>
    </location>
</feature>
<dbReference type="Gene3D" id="3.30.70.360">
    <property type="match status" value="2"/>
</dbReference>
<keyword evidence="3" id="KW-0645">Protease</keyword>
<comment type="cofactor">
    <cofactor evidence="1">
        <name>Zn(2+)</name>
        <dbReference type="ChEBI" id="CHEBI:29105"/>
    </cofactor>
</comment>
<keyword evidence="13" id="KW-1185">Reference proteome</keyword>
<dbReference type="InterPro" id="IPR050072">
    <property type="entry name" value="Peptidase_M20A"/>
</dbReference>
<dbReference type="Gene3D" id="3.40.630.10">
    <property type="entry name" value="Zn peptidases"/>
    <property type="match status" value="1"/>
</dbReference>
<dbReference type="AlphaFoldDB" id="A0A9W4QYP2"/>
<evidence type="ECO:0000256" key="3">
    <source>
        <dbReference type="ARBA" id="ARBA00022670"/>
    </source>
</evidence>
<dbReference type="SUPFAM" id="SSF55031">
    <property type="entry name" value="Bacterial exopeptidase dimerisation domain"/>
    <property type="match status" value="1"/>
</dbReference>
<dbReference type="GO" id="GO:0008777">
    <property type="term" value="F:acetylornithine deacetylase activity"/>
    <property type="evidence" value="ECO:0007669"/>
    <property type="project" value="TreeGrafter"/>
</dbReference>
<keyword evidence="6" id="KW-0862">Zinc</keyword>
<reference evidence="12" key="1">
    <citation type="submission" date="2022-07" db="EMBL/GenBank/DDBJ databases">
        <authorList>
            <person name="Criscuolo A."/>
        </authorList>
    </citation>
    <scope>NUCLEOTIDE SEQUENCE</scope>
    <source>
        <strain evidence="12">CIP103197</strain>
    </source>
</reference>
<comment type="similarity">
    <text evidence="2">Belongs to the peptidase M20A family.</text>
</comment>
<gene>
    <name evidence="12" type="primary">pepV</name>
    <name evidence="12" type="ORF">PSEHALCIP103_01988</name>
</gene>
<accession>A0A9W4QYP2</accession>
<dbReference type="InterPro" id="IPR011650">
    <property type="entry name" value="Peptidase_M20_dimer"/>
</dbReference>
<organism evidence="12 13">
    <name type="scientific">Pseudoalteromonas haloplanktis</name>
    <name type="common">Alteromonas haloplanktis</name>
    <dbReference type="NCBI Taxonomy" id="228"/>
    <lineage>
        <taxon>Bacteria</taxon>
        <taxon>Pseudomonadati</taxon>
        <taxon>Pseudomonadota</taxon>
        <taxon>Gammaproteobacteria</taxon>
        <taxon>Alteromonadales</taxon>
        <taxon>Pseudoalteromonadaceae</taxon>
        <taxon>Pseudoalteromonas</taxon>
    </lineage>
</organism>
<dbReference type="Proteomes" id="UP001152447">
    <property type="component" value="Unassembled WGS sequence"/>
</dbReference>
<dbReference type="InterPro" id="IPR010964">
    <property type="entry name" value="M20A_pepV-rel"/>
</dbReference>
<evidence type="ECO:0000256" key="5">
    <source>
        <dbReference type="ARBA" id="ARBA00022801"/>
    </source>
</evidence>
<dbReference type="SUPFAM" id="SSF53187">
    <property type="entry name" value="Zn-dependent exopeptidases"/>
    <property type="match status" value="1"/>
</dbReference>
<dbReference type="PANTHER" id="PTHR43808">
    <property type="entry name" value="ACETYLORNITHINE DEACETYLASE"/>
    <property type="match status" value="1"/>
</dbReference>
<keyword evidence="10" id="KW-0732">Signal</keyword>
<evidence type="ECO:0000256" key="6">
    <source>
        <dbReference type="ARBA" id="ARBA00022833"/>
    </source>
</evidence>
<evidence type="ECO:0000256" key="7">
    <source>
        <dbReference type="ARBA" id="ARBA00022997"/>
    </source>
</evidence>
<feature type="signal peptide" evidence="10">
    <location>
        <begin position="1"/>
        <end position="22"/>
    </location>
</feature>
<evidence type="ECO:0000256" key="4">
    <source>
        <dbReference type="ARBA" id="ARBA00022723"/>
    </source>
</evidence>
<comment type="caution">
    <text evidence="12">The sequence shown here is derived from an EMBL/GenBank/DDBJ whole genome shotgun (WGS) entry which is preliminary data.</text>
</comment>
<evidence type="ECO:0000313" key="12">
    <source>
        <dbReference type="EMBL" id="CAH9059067.1"/>
    </source>
</evidence>
<evidence type="ECO:0000259" key="11">
    <source>
        <dbReference type="Pfam" id="PF07687"/>
    </source>
</evidence>
<evidence type="ECO:0000256" key="1">
    <source>
        <dbReference type="ARBA" id="ARBA00001947"/>
    </source>
</evidence>
<dbReference type="EC" id="3.4.13.-" evidence="12"/>
<dbReference type="InterPro" id="IPR036264">
    <property type="entry name" value="Bact_exopeptidase_dim_dom"/>
</dbReference>
<keyword evidence="8" id="KW-0482">Metalloprotease</keyword>
<dbReference type="GO" id="GO:0008270">
    <property type="term" value="F:zinc ion binding"/>
    <property type="evidence" value="ECO:0007669"/>
    <property type="project" value="InterPro"/>
</dbReference>
<dbReference type="GO" id="GO:0016805">
    <property type="term" value="F:dipeptidase activity"/>
    <property type="evidence" value="ECO:0007669"/>
    <property type="project" value="UniProtKB-KW"/>
</dbReference>
<evidence type="ECO:0000313" key="13">
    <source>
        <dbReference type="Proteomes" id="UP001152447"/>
    </source>
</evidence>
<dbReference type="EMBL" id="CAMAPB010000026">
    <property type="protein sequence ID" value="CAH9059067.1"/>
    <property type="molecule type" value="Genomic_DNA"/>
</dbReference>
<evidence type="ECO:0000256" key="2">
    <source>
        <dbReference type="ARBA" id="ARBA00006247"/>
    </source>
</evidence>
<dbReference type="NCBIfam" id="TIGR01887">
    <property type="entry name" value="dipeptidaselike"/>
    <property type="match status" value="1"/>
</dbReference>
<protein>
    <submittedName>
        <fullName evidence="12">Beta-Ala-Xaa dipeptidase</fullName>
        <ecNumber evidence="12">3.4.13.-</ecNumber>
    </submittedName>
</protein>
<dbReference type="GO" id="GO:0008237">
    <property type="term" value="F:metallopeptidase activity"/>
    <property type="evidence" value="ECO:0007669"/>
    <property type="project" value="UniProtKB-KW"/>
</dbReference>
<feature type="chain" id="PRO_5040725134" evidence="10">
    <location>
        <begin position="23"/>
        <end position="499"/>
    </location>
</feature>
<dbReference type="PANTHER" id="PTHR43808:SF31">
    <property type="entry name" value="N-ACETYL-L-CITRULLINE DEACETYLASE"/>
    <property type="match status" value="1"/>
</dbReference>
<sequence length="499" mass="54374">MESVLNKLALASIALCAFSAHAQLNKHSESVADYAVNNYQNAQVHTLTNLVSFPTVNKSEISAPQNPDFIGFKALLKMKAAELGFDYQDLGYTVLIGMGEQKEKVTIVTHGDVQPANASKWKQSPFIIDTSEPGKLVGRGTEDDKGAIATALYAMKAIKDKGITLDNRIELMIYLAEESDWGPLTEFMKTYEQPKYAITIDASYPVVVAEKGWSLIAPTFDATSPQTGVYVSNVKGGAFASQIPEDASLTLHNASPELVAQLKQTAKVLKQVEFTFDDQTDGTLISVKGMSAHSSEPESGVNAIAYLAELFKAVELENNSDGQLIKFVNQLIGLDIHGKQFGDIAYKHDFMGPMTVAPTVIERDGNNLTLAVNARRPMGKEADLLKQQINSALTQWQADNKVTLANVKTTIGTPMLLDDAPHAQKLLDIFKHFTGDQDADFVSIGGGTNAKLFDNAVSFGPSMPGKRYTGHSEHEFITLEQLALNLRMYTAMMIELGNM</sequence>
<dbReference type="GO" id="GO:0006508">
    <property type="term" value="P:proteolysis"/>
    <property type="evidence" value="ECO:0007669"/>
    <property type="project" value="UniProtKB-KW"/>
</dbReference>
<name>A0A9W4QYP2_PSEHA</name>
<dbReference type="Pfam" id="PF01546">
    <property type="entry name" value="Peptidase_M20"/>
    <property type="match status" value="1"/>
</dbReference>
<evidence type="ECO:0000256" key="10">
    <source>
        <dbReference type="SAM" id="SignalP"/>
    </source>
</evidence>
<proteinExistence type="inferred from homology"/>
<dbReference type="InterPro" id="IPR002933">
    <property type="entry name" value="Peptidase_M20"/>
</dbReference>
<keyword evidence="5 12" id="KW-0378">Hydrolase</keyword>
<keyword evidence="7 12" id="KW-0224">Dipeptidase</keyword>
<dbReference type="GO" id="GO:0006526">
    <property type="term" value="P:L-arginine biosynthetic process"/>
    <property type="evidence" value="ECO:0007669"/>
    <property type="project" value="TreeGrafter"/>
</dbReference>
<evidence type="ECO:0000256" key="8">
    <source>
        <dbReference type="ARBA" id="ARBA00023049"/>
    </source>
</evidence>
<dbReference type="Pfam" id="PF07687">
    <property type="entry name" value="M20_dimer"/>
    <property type="match status" value="1"/>
</dbReference>